<dbReference type="Proteomes" id="UP000441754">
    <property type="component" value="Unassembled WGS sequence"/>
</dbReference>
<accession>A0A7K0EMZ5</accession>
<evidence type="ECO:0000313" key="4">
    <source>
        <dbReference type="Proteomes" id="UP000441754"/>
    </source>
</evidence>
<feature type="compositionally biased region" description="Polar residues" evidence="1">
    <location>
        <begin position="87"/>
        <end position="96"/>
    </location>
</feature>
<evidence type="ECO:0000256" key="1">
    <source>
        <dbReference type="SAM" id="MobiDB-lite"/>
    </source>
</evidence>
<protein>
    <submittedName>
        <fullName evidence="3">Uncharacterized protein</fullName>
    </submittedName>
</protein>
<dbReference type="RefSeq" id="WP_154176482.1">
    <property type="nucleotide sequence ID" value="NZ_WJXZ01000010.1"/>
</dbReference>
<evidence type="ECO:0000313" key="3">
    <source>
        <dbReference type="EMBL" id="MRS63102.1"/>
    </source>
</evidence>
<keyword evidence="2" id="KW-0812">Transmembrane</keyword>
<sequence length="112" mass="11867">MDPELEKLVLRYKFIYSMTGLGLGLVSMIGGIALFLNGIAGSTSWTAKILGNESTITDAAPGAILFIVGLFTVVTTRYKVKIDRGSNQYGNYTQLDTSRDPGPTSQADGSAG</sequence>
<reference evidence="3 4" key="1">
    <citation type="journal article" date="2018" name="Antonie Van Leeuwenhoek">
        <title>Larkinella terrae sp. nov., isolated from soil on Jeju Island, South Korea.</title>
        <authorList>
            <person name="Ten L.N."/>
            <person name="Jeon J."/>
            <person name="Park S.J."/>
            <person name="Park S."/>
            <person name="Lee S.Y."/>
            <person name="Kim M.K."/>
            <person name="Jung H.Y."/>
        </authorList>
    </citation>
    <scope>NUCLEOTIDE SEQUENCE [LARGE SCALE GENOMIC DNA]</scope>
    <source>
        <strain evidence="3 4">KCTC 52001</strain>
    </source>
</reference>
<gene>
    <name evidence="3" type="ORF">GJJ30_17515</name>
</gene>
<dbReference type="OrthoDB" id="7064201at2"/>
<feature type="transmembrane region" description="Helical" evidence="2">
    <location>
        <begin position="59"/>
        <end position="78"/>
    </location>
</feature>
<name>A0A7K0EMZ5_9BACT</name>
<organism evidence="3 4">
    <name type="scientific">Larkinella terrae</name>
    <dbReference type="NCBI Taxonomy" id="2025311"/>
    <lineage>
        <taxon>Bacteria</taxon>
        <taxon>Pseudomonadati</taxon>
        <taxon>Bacteroidota</taxon>
        <taxon>Cytophagia</taxon>
        <taxon>Cytophagales</taxon>
        <taxon>Spirosomataceae</taxon>
        <taxon>Larkinella</taxon>
    </lineage>
</organism>
<feature type="compositionally biased region" description="Polar residues" evidence="1">
    <location>
        <begin position="103"/>
        <end position="112"/>
    </location>
</feature>
<feature type="region of interest" description="Disordered" evidence="1">
    <location>
        <begin position="87"/>
        <end position="112"/>
    </location>
</feature>
<evidence type="ECO:0000256" key="2">
    <source>
        <dbReference type="SAM" id="Phobius"/>
    </source>
</evidence>
<comment type="caution">
    <text evidence="3">The sequence shown here is derived from an EMBL/GenBank/DDBJ whole genome shotgun (WGS) entry which is preliminary data.</text>
</comment>
<feature type="transmembrane region" description="Helical" evidence="2">
    <location>
        <begin position="21"/>
        <end position="39"/>
    </location>
</feature>
<keyword evidence="4" id="KW-1185">Reference proteome</keyword>
<dbReference type="AlphaFoldDB" id="A0A7K0EMZ5"/>
<proteinExistence type="predicted"/>
<keyword evidence="2" id="KW-0472">Membrane</keyword>
<dbReference type="EMBL" id="WJXZ01000010">
    <property type="protein sequence ID" value="MRS63102.1"/>
    <property type="molecule type" value="Genomic_DNA"/>
</dbReference>
<keyword evidence="2" id="KW-1133">Transmembrane helix</keyword>